<feature type="signal peptide" evidence="2">
    <location>
        <begin position="1"/>
        <end position="20"/>
    </location>
</feature>
<name>A0A2B7X483_9EURO</name>
<gene>
    <name evidence="3" type="ORF">AJ79_07281</name>
</gene>
<feature type="compositionally biased region" description="Basic and acidic residues" evidence="1">
    <location>
        <begin position="135"/>
        <end position="201"/>
    </location>
</feature>
<evidence type="ECO:0000256" key="1">
    <source>
        <dbReference type="SAM" id="MobiDB-lite"/>
    </source>
</evidence>
<dbReference type="EMBL" id="PDNB01000144">
    <property type="protein sequence ID" value="PGH03699.1"/>
    <property type="molecule type" value="Genomic_DNA"/>
</dbReference>
<accession>A0A2B7X483</accession>
<protein>
    <submittedName>
        <fullName evidence="3">Uncharacterized protein</fullName>
    </submittedName>
</protein>
<evidence type="ECO:0000313" key="3">
    <source>
        <dbReference type="EMBL" id="PGH03699.1"/>
    </source>
</evidence>
<reference evidence="3 4" key="1">
    <citation type="submission" date="2017-10" db="EMBL/GenBank/DDBJ databases">
        <title>Comparative genomics in systemic dimorphic fungi from Ajellomycetaceae.</title>
        <authorList>
            <person name="Munoz J.F."/>
            <person name="Mcewen J.G."/>
            <person name="Clay O.K."/>
            <person name="Cuomo C.A."/>
        </authorList>
    </citation>
    <scope>NUCLEOTIDE SEQUENCE [LARGE SCALE GENOMIC DNA]</scope>
    <source>
        <strain evidence="3 4">UAMH5409</strain>
    </source>
</reference>
<dbReference type="AlphaFoldDB" id="A0A2B7X483"/>
<evidence type="ECO:0000313" key="4">
    <source>
        <dbReference type="Proteomes" id="UP000223968"/>
    </source>
</evidence>
<feature type="region of interest" description="Disordered" evidence="1">
    <location>
        <begin position="109"/>
        <end position="208"/>
    </location>
</feature>
<comment type="caution">
    <text evidence="3">The sequence shown here is derived from an EMBL/GenBank/DDBJ whole genome shotgun (WGS) entry which is preliminary data.</text>
</comment>
<evidence type="ECO:0000256" key="2">
    <source>
        <dbReference type="SAM" id="SignalP"/>
    </source>
</evidence>
<dbReference type="Proteomes" id="UP000223968">
    <property type="component" value="Unassembled WGS sequence"/>
</dbReference>
<keyword evidence="2" id="KW-0732">Signal</keyword>
<keyword evidence="4" id="KW-1185">Reference proteome</keyword>
<feature type="chain" id="PRO_5013197022" evidence="2">
    <location>
        <begin position="21"/>
        <end position="208"/>
    </location>
</feature>
<feature type="non-terminal residue" evidence="3">
    <location>
        <position position="208"/>
    </location>
</feature>
<organism evidence="3 4">
    <name type="scientific">Helicocarpus griseus UAMH5409</name>
    <dbReference type="NCBI Taxonomy" id="1447875"/>
    <lineage>
        <taxon>Eukaryota</taxon>
        <taxon>Fungi</taxon>
        <taxon>Dikarya</taxon>
        <taxon>Ascomycota</taxon>
        <taxon>Pezizomycotina</taxon>
        <taxon>Eurotiomycetes</taxon>
        <taxon>Eurotiomycetidae</taxon>
        <taxon>Onygenales</taxon>
        <taxon>Ajellomycetaceae</taxon>
        <taxon>Helicocarpus</taxon>
    </lineage>
</organism>
<feature type="compositionally biased region" description="Gly residues" evidence="1">
    <location>
        <begin position="121"/>
        <end position="132"/>
    </location>
</feature>
<sequence>MRVAIFLLALFSVLLSSVNGQDNDRQVLASFEGQGLCFAYIGEGDIAKAVSPCNKWCVEHGKKPAIECHTPIKDLEKIDQSIIRKDDNGHLYVPGQCVCEDKTGLENDKLKSKHQPRGLKLFGGKGKGGGGLSDTFKKITDKEPDKDAKTPADKEDKDKKKDEDKKAPAEKKKSDDKKKEEDKNVPAEKEKSDDEKKDPSKKGSNKKN</sequence>
<proteinExistence type="predicted"/>